<dbReference type="SMART" id="SM00164">
    <property type="entry name" value="TBC"/>
    <property type="match status" value="1"/>
</dbReference>
<dbReference type="AlphaFoldDB" id="A0A8S1MAL5"/>
<keyword evidence="1" id="KW-0472">Membrane</keyword>
<dbReference type="FunFam" id="1.10.8.270:FF:000084">
    <property type="entry name" value="Uncharacterized protein"/>
    <property type="match status" value="1"/>
</dbReference>
<evidence type="ECO:0000256" key="1">
    <source>
        <dbReference type="SAM" id="Phobius"/>
    </source>
</evidence>
<keyword evidence="1" id="KW-0812">Transmembrane</keyword>
<dbReference type="EMBL" id="CAJJDN010000034">
    <property type="protein sequence ID" value="CAD8075782.1"/>
    <property type="molecule type" value="Genomic_DNA"/>
</dbReference>
<dbReference type="Proteomes" id="UP000692954">
    <property type="component" value="Unassembled WGS sequence"/>
</dbReference>
<comment type="caution">
    <text evidence="3">The sequence shown here is derived from an EMBL/GenBank/DDBJ whole genome shotgun (WGS) entry which is preliminary data.</text>
</comment>
<feature type="transmembrane region" description="Helical" evidence="1">
    <location>
        <begin position="280"/>
        <end position="304"/>
    </location>
</feature>
<gene>
    <name evidence="3" type="ORF">PSON_ATCC_30995.1.T0340016</name>
</gene>
<evidence type="ECO:0000313" key="4">
    <source>
        <dbReference type="Proteomes" id="UP000692954"/>
    </source>
</evidence>
<sequence length="397" mass="47522">MKQSILRQRKGSFDSQLNISLFQSNFITGDLKKQVDDEIINYQIDDEFEMIEKQPKNIPITLFNNDQLHQVTKKQYLADDQKLQLAATLIQQRGIPYLKRKAIWMTFIEKGDAKLYFDKKPPQIVEDQIQKDVPRSGYDDKMNYKKYTNLLYRILCAYAIYNPKIGYTQGMNIICGKIILLLSIDGNDKQVELDNVEVIENEEEMFWMFVHLMKSMEDLFIQGVPGIHRRIHQLEQMLENRCNQILVHLQCNNIENLCFCFSQYYFTMLMQKQEKKFTRLILEMFLLYGEAFIQNFIVGILEFYSIRITRMNELERLMPFFRDTMFTSYYQELIKLKKQNQIVQHFLQNHYFEKEPYFIKPQFIPIVQIVEKKEQKLTPKNILNLLHKNIFGKILGQ</sequence>
<proteinExistence type="predicted"/>
<dbReference type="InterPro" id="IPR000195">
    <property type="entry name" value="Rab-GAP-TBC_dom"/>
</dbReference>
<reference evidence="3" key="1">
    <citation type="submission" date="2021-01" db="EMBL/GenBank/DDBJ databases">
        <authorList>
            <consortium name="Genoscope - CEA"/>
            <person name="William W."/>
        </authorList>
    </citation>
    <scope>NUCLEOTIDE SEQUENCE</scope>
</reference>
<dbReference type="PROSITE" id="PS50086">
    <property type="entry name" value="TBC_RABGAP"/>
    <property type="match status" value="1"/>
</dbReference>
<dbReference type="PANTHER" id="PTHR22957">
    <property type="entry name" value="TBC1 DOMAIN FAMILY MEMBER GTPASE-ACTIVATING PROTEIN"/>
    <property type="match status" value="1"/>
</dbReference>
<evidence type="ECO:0000313" key="3">
    <source>
        <dbReference type="EMBL" id="CAD8075782.1"/>
    </source>
</evidence>
<name>A0A8S1MAL5_9CILI</name>
<organism evidence="3 4">
    <name type="scientific">Paramecium sonneborni</name>
    <dbReference type="NCBI Taxonomy" id="65129"/>
    <lineage>
        <taxon>Eukaryota</taxon>
        <taxon>Sar</taxon>
        <taxon>Alveolata</taxon>
        <taxon>Ciliophora</taxon>
        <taxon>Intramacronucleata</taxon>
        <taxon>Oligohymenophorea</taxon>
        <taxon>Peniculida</taxon>
        <taxon>Parameciidae</taxon>
        <taxon>Paramecium</taxon>
    </lineage>
</organism>
<protein>
    <recommendedName>
        <fullName evidence="2">Rab-GAP TBC domain-containing protein</fullName>
    </recommendedName>
</protein>
<evidence type="ECO:0000259" key="2">
    <source>
        <dbReference type="PROSITE" id="PS50086"/>
    </source>
</evidence>
<dbReference type="PANTHER" id="PTHR22957:SF661">
    <property type="entry name" value="GH16847P"/>
    <property type="match status" value="1"/>
</dbReference>
<keyword evidence="4" id="KW-1185">Reference proteome</keyword>
<dbReference type="OrthoDB" id="294251at2759"/>
<dbReference type="GO" id="GO:0005096">
    <property type="term" value="F:GTPase activator activity"/>
    <property type="evidence" value="ECO:0007669"/>
    <property type="project" value="TreeGrafter"/>
</dbReference>
<dbReference type="Pfam" id="PF00566">
    <property type="entry name" value="RabGAP-TBC"/>
    <property type="match status" value="1"/>
</dbReference>
<accession>A0A8S1MAL5</accession>
<feature type="domain" description="Rab-GAP TBC" evidence="2">
    <location>
        <begin position="94"/>
        <end position="289"/>
    </location>
</feature>
<keyword evidence="1" id="KW-1133">Transmembrane helix</keyword>